<evidence type="ECO:0000256" key="1">
    <source>
        <dbReference type="SAM" id="MobiDB-lite"/>
    </source>
</evidence>
<reference evidence="3" key="1">
    <citation type="journal article" date="2013" name="Nature">
        <title>Draft genome of the wheat A-genome progenitor Triticum urartu.</title>
        <authorList>
            <person name="Ling H.Q."/>
            <person name="Zhao S."/>
            <person name="Liu D."/>
            <person name="Wang J."/>
            <person name="Sun H."/>
            <person name="Zhang C."/>
            <person name="Fan H."/>
            <person name="Li D."/>
            <person name="Dong L."/>
            <person name="Tao Y."/>
            <person name="Gao C."/>
            <person name="Wu H."/>
            <person name="Li Y."/>
            <person name="Cui Y."/>
            <person name="Guo X."/>
            <person name="Zheng S."/>
            <person name="Wang B."/>
            <person name="Yu K."/>
            <person name="Liang Q."/>
            <person name="Yang W."/>
            <person name="Lou X."/>
            <person name="Chen J."/>
            <person name="Feng M."/>
            <person name="Jian J."/>
            <person name="Zhang X."/>
            <person name="Luo G."/>
            <person name="Jiang Y."/>
            <person name="Liu J."/>
            <person name="Wang Z."/>
            <person name="Sha Y."/>
            <person name="Zhang B."/>
            <person name="Wu H."/>
            <person name="Tang D."/>
            <person name="Shen Q."/>
            <person name="Xue P."/>
            <person name="Zou S."/>
            <person name="Wang X."/>
            <person name="Liu X."/>
            <person name="Wang F."/>
            <person name="Yang Y."/>
            <person name="An X."/>
            <person name="Dong Z."/>
            <person name="Zhang K."/>
            <person name="Zhang X."/>
            <person name="Luo M.C."/>
            <person name="Dvorak J."/>
            <person name="Tong Y."/>
            <person name="Wang J."/>
            <person name="Yang H."/>
            <person name="Li Z."/>
            <person name="Wang D."/>
            <person name="Zhang A."/>
            <person name="Wang J."/>
        </authorList>
    </citation>
    <scope>NUCLEOTIDE SEQUENCE</scope>
    <source>
        <strain evidence="3">cv. G1812</strain>
    </source>
</reference>
<dbReference type="Gramene" id="TuG1812G0200006024.01.T01">
    <property type="protein sequence ID" value="TuG1812G0200006024.01.T01"/>
    <property type="gene ID" value="TuG1812G0200006024.01"/>
</dbReference>
<evidence type="ECO:0000313" key="3">
    <source>
        <dbReference type="Proteomes" id="UP000015106"/>
    </source>
</evidence>
<dbReference type="Proteomes" id="UP000015106">
    <property type="component" value="Chromosome 2"/>
</dbReference>
<protein>
    <submittedName>
        <fullName evidence="2">Uncharacterized protein</fullName>
    </submittedName>
</protein>
<reference evidence="2" key="2">
    <citation type="submission" date="2018-03" db="EMBL/GenBank/DDBJ databases">
        <title>The Triticum urartu genome reveals the dynamic nature of wheat genome evolution.</title>
        <authorList>
            <person name="Ling H."/>
            <person name="Ma B."/>
            <person name="Shi X."/>
            <person name="Liu H."/>
            <person name="Dong L."/>
            <person name="Sun H."/>
            <person name="Cao Y."/>
            <person name="Gao Q."/>
            <person name="Zheng S."/>
            <person name="Li Y."/>
            <person name="Yu Y."/>
            <person name="Du H."/>
            <person name="Qi M."/>
            <person name="Li Y."/>
            <person name="Yu H."/>
            <person name="Cui Y."/>
            <person name="Wang N."/>
            <person name="Chen C."/>
            <person name="Wu H."/>
            <person name="Zhao Y."/>
            <person name="Zhang J."/>
            <person name="Li Y."/>
            <person name="Zhou W."/>
            <person name="Zhang B."/>
            <person name="Hu W."/>
            <person name="Eijk M."/>
            <person name="Tang J."/>
            <person name="Witsenboer H."/>
            <person name="Zhao S."/>
            <person name="Li Z."/>
            <person name="Zhang A."/>
            <person name="Wang D."/>
            <person name="Liang C."/>
        </authorList>
    </citation>
    <scope>NUCLEOTIDE SEQUENCE [LARGE SCALE GENOMIC DNA]</scope>
    <source>
        <strain evidence="2">cv. G1812</strain>
    </source>
</reference>
<keyword evidence="3" id="KW-1185">Reference proteome</keyword>
<evidence type="ECO:0000313" key="2">
    <source>
        <dbReference type="EnsemblPlants" id="TuG1812G0200006024.01.T01"/>
    </source>
</evidence>
<sequence>PRREPVVEVVRGRRRRPGEAAEPEVELRQEEGAVGEEREDREGTRVLKVRVRRRQRAGRGRQRLGGGPAALAAAATCPADGHVAERAAVRPVAAAGAAVVARLRGAVVVVLAELGVAGAAPRALQLLLLVLTLASFLVTAFSW</sequence>
<organism evidence="2 3">
    <name type="scientific">Triticum urartu</name>
    <name type="common">Red wild einkorn</name>
    <name type="synonym">Crithodium urartu</name>
    <dbReference type="NCBI Taxonomy" id="4572"/>
    <lineage>
        <taxon>Eukaryota</taxon>
        <taxon>Viridiplantae</taxon>
        <taxon>Streptophyta</taxon>
        <taxon>Embryophyta</taxon>
        <taxon>Tracheophyta</taxon>
        <taxon>Spermatophyta</taxon>
        <taxon>Magnoliopsida</taxon>
        <taxon>Liliopsida</taxon>
        <taxon>Poales</taxon>
        <taxon>Poaceae</taxon>
        <taxon>BOP clade</taxon>
        <taxon>Pooideae</taxon>
        <taxon>Triticodae</taxon>
        <taxon>Triticeae</taxon>
        <taxon>Triticinae</taxon>
        <taxon>Triticum</taxon>
    </lineage>
</organism>
<proteinExistence type="predicted"/>
<accession>A0A8R7TP62</accession>
<dbReference type="EnsemblPlants" id="TuG1812G0200006024.01.T01">
    <property type="protein sequence ID" value="TuG1812G0200006024.01.T01"/>
    <property type="gene ID" value="TuG1812G0200006024.01"/>
</dbReference>
<dbReference type="AlphaFoldDB" id="A0A8R7TP62"/>
<reference evidence="2" key="3">
    <citation type="submission" date="2022-06" db="UniProtKB">
        <authorList>
            <consortium name="EnsemblPlants"/>
        </authorList>
    </citation>
    <scope>IDENTIFICATION</scope>
</reference>
<feature type="region of interest" description="Disordered" evidence="1">
    <location>
        <begin position="1"/>
        <end position="41"/>
    </location>
</feature>
<name>A0A8R7TP62_TRIUA</name>
<feature type="compositionally biased region" description="Basic and acidic residues" evidence="1">
    <location>
        <begin position="25"/>
        <end position="41"/>
    </location>
</feature>